<dbReference type="EnsemblPlants" id="ORGLA05G0203200.1">
    <property type="protein sequence ID" value="ORGLA05G0203200.1"/>
    <property type="gene ID" value="ORGLA05G0203200"/>
</dbReference>
<dbReference type="HOGENOM" id="CLU_867650_0_0_1"/>
<accession>I1PXD4</accession>
<dbReference type="AlphaFoldDB" id="I1PXD4"/>
<sequence length="314" mass="34491">MSSSEQAAMESGGCQHHQERQAATAGESAKKLCRVVRAVYLVLVKGLGKHQPKLAALGVHLHQMMSSRRHGGGGHDHGLDDLREHPALLTYLSSTMSCRSMDPAAAVHPYPRGRGAHGAGRRRSGGGISSASGGVSGLSSMSCRSMDPSAAVSQYQYRPREVEFSCSSTPLHRRRRAQRRSQLRLQQHGQWHDRSSAAEPYGSAATVSRLFELMDVKEETAAEAMTTDIDDEDGDVVAWPAVVVPAPRQVRITDSPFPAWEADGDDDEEGRLGVVDRRADEFIMWFHEQLRMQQQQRAAAAAAAKERSTYYFVR</sequence>
<feature type="region of interest" description="Disordered" evidence="1">
    <location>
        <begin position="106"/>
        <end position="143"/>
    </location>
</feature>
<evidence type="ECO:0000313" key="3">
    <source>
        <dbReference type="Proteomes" id="UP000007306"/>
    </source>
</evidence>
<gene>
    <name evidence="2" type="primary">LOC127774503</name>
</gene>
<proteinExistence type="predicted"/>
<feature type="region of interest" description="Disordered" evidence="1">
    <location>
        <begin position="1"/>
        <end position="27"/>
    </location>
</feature>
<reference evidence="2" key="1">
    <citation type="submission" date="2015-06" db="UniProtKB">
        <authorList>
            <consortium name="EnsemblPlants"/>
        </authorList>
    </citation>
    <scope>IDENTIFICATION</scope>
</reference>
<dbReference type="OMA" id="WHDRSSA"/>
<evidence type="ECO:0000313" key="2">
    <source>
        <dbReference type="EnsemblPlants" id="ORGLA05G0203200.1"/>
    </source>
</evidence>
<feature type="compositionally biased region" description="Low complexity" evidence="1">
    <location>
        <begin position="129"/>
        <end position="142"/>
    </location>
</feature>
<dbReference type="Proteomes" id="UP000007306">
    <property type="component" value="Chromosome 5"/>
</dbReference>
<dbReference type="Gramene" id="ORGLA05G0203200.1">
    <property type="protein sequence ID" value="ORGLA05G0203200.1"/>
    <property type="gene ID" value="ORGLA05G0203200"/>
</dbReference>
<keyword evidence="3" id="KW-1185">Reference proteome</keyword>
<feature type="compositionally biased region" description="Basic residues" evidence="1">
    <location>
        <begin position="171"/>
        <end position="182"/>
    </location>
</feature>
<feature type="region of interest" description="Disordered" evidence="1">
    <location>
        <begin position="167"/>
        <end position="199"/>
    </location>
</feature>
<protein>
    <submittedName>
        <fullName evidence="2">Uncharacterized protein</fullName>
    </submittedName>
</protein>
<dbReference type="Pfam" id="PF05553">
    <property type="entry name" value="DUF761"/>
    <property type="match status" value="1"/>
</dbReference>
<dbReference type="PANTHER" id="PTHR33265:SF9">
    <property type="entry name" value="OS05G0520600 PROTEIN"/>
    <property type="match status" value="1"/>
</dbReference>
<dbReference type="InterPro" id="IPR008480">
    <property type="entry name" value="DUF761_pln"/>
</dbReference>
<dbReference type="GeneID" id="127774503"/>
<dbReference type="PANTHER" id="PTHR33265">
    <property type="entry name" value="AVR9/CF-9 RAPIDLY ELICITED PROTEIN-RELATED"/>
    <property type="match status" value="1"/>
</dbReference>
<organism evidence="2 3">
    <name type="scientific">Oryza glaberrima</name>
    <name type="common">African rice</name>
    <dbReference type="NCBI Taxonomy" id="4538"/>
    <lineage>
        <taxon>Eukaryota</taxon>
        <taxon>Viridiplantae</taxon>
        <taxon>Streptophyta</taxon>
        <taxon>Embryophyta</taxon>
        <taxon>Tracheophyta</taxon>
        <taxon>Spermatophyta</taxon>
        <taxon>Magnoliopsida</taxon>
        <taxon>Liliopsida</taxon>
        <taxon>Poales</taxon>
        <taxon>Poaceae</taxon>
        <taxon>BOP clade</taxon>
        <taxon>Oryzoideae</taxon>
        <taxon>Oryzeae</taxon>
        <taxon>Oryzinae</taxon>
        <taxon>Oryza</taxon>
    </lineage>
</organism>
<name>I1PXD4_ORYGL</name>
<evidence type="ECO:0000256" key="1">
    <source>
        <dbReference type="SAM" id="MobiDB-lite"/>
    </source>
</evidence>
<dbReference type="KEGG" id="ogl:127774503"/>
<dbReference type="STRING" id="4538.I1PXD4"/>
<dbReference type="RefSeq" id="XP_052156721.1">
    <property type="nucleotide sequence ID" value="XM_052300761.1"/>
</dbReference>
<dbReference type="eggNOG" id="ENOG502R6DM">
    <property type="taxonomic scope" value="Eukaryota"/>
</dbReference>
<reference evidence="2 3" key="2">
    <citation type="submission" date="2018-04" db="EMBL/GenBank/DDBJ databases">
        <title>OglaRS2 (Oryza glaberrima Reference Sequence Version 2).</title>
        <authorList>
            <person name="Zhang J."/>
            <person name="Kudrna D."/>
            <person name="Lee S."/>
            <person name="Talag J."/>
            <person name="Rajasekar S."/>
            <person name="Wing R.A."/>
        </authorList>
    </citation>
    <scope>NUCLEOTIDE SEQUENCE [LARGE SCALE GENOMIC DNA]</scope>
    <source>
        <strain evidence="2 3">cv. IRGC 96717</strain>
    </source>
</reference>